<sequence>LLKAIMKEIGTLDDEIKLHNKVTAYNLSRRGALLRKIGQLLRSQEDLELAIKMEPQFLDAFWQRHLLYLLQGEDYKALDDLNFIIKINKNHARAYRARAEIFRRLGDATMAAINYTQAIRLNPDDAEAYFRRAEMYEKKNDILSALEDYAITSKLMPTKTEAIFKHGMYMFKQGSWLSAINDFSKLLAMTPYNAEARSYRGRAQAQLGNFTSALKDLSIAIHFNPDDATIFYHRGCILRRSHPKMALQDLSTSILLDDSYDNVLAYAHRGIIYASMKRWPEAVSDFEAAVKLDKTIVLAHVNLGVIYMRQKHDYTNAIRRLTSAIRIDPTYVRAYVCRAEAYCYEIYTIIIYRRFAFNLNQGVDLSITQQAAVYSFLGEYTESIQALNRAIRAQPVAPLYLLLGKVSMKAKLFNVAIDHFKEAVKLMVMLIQSIVIICLLPGALKYLIKAYNFAAKDLTKAIAIDHTCVLAYFNRALCYQKLKEYHKALQDYGVVQLLDNDEDQKVLQNRSLLYFEIGDYENALLDTLLCFKENPKDVKIIHTIGRCYHHLQYYEDAIYAFNAALAIDPFFLDAYLGRGNVMMDYVTLNHNAISRRDYGKALRLSPFYLPARLNLAYSLQVDGHFKLAWNQFTIALNIDKECISALEGRAVVNLQMSNTFAALTDINQAIKIKQTAELYTNRGVIHLFRNDVVNAMRDYQTAIALTPTYSLAYFNAANLYFIQRRFQQALMYYDKALEFDANDESALHNRGVAKIMMKDYEGALEDFNKTIDIYPYGAHAYFNRGNLLAIMGRYGEAENDYGIALKLKPQDAIVLKRRAYVKGKQSRKEEALEDYKLAVNIQSESVIKDLLTEELTSSA</sequence>
<dbReference type="eggNOG" id="KOG4626">
    <property type="taxonomic scope" value="Eukaryota"/>
</dbReference>
<proteinExistence type="predicted"/>
<feature type="repeat" description="TPR" evidence="3">
    <location>
        <begin position="744"/>
        <end position="777"/>
    </location>
</feature>
<dbReference type="OMA" id="CICALEG"/>
<keyword evidence="2 3" id="KW-0802">TPR repeat</keyword>
<dbReference type="InterPro" id="IPR011990">
    <property type="entry name" value="TPR-like_helical_dom_sf"/>
</dbReference>
<feature type="repeat" description="TPR" evidence="3">
    <location>
        <begin position="778"/>
        <end position="811"/>
    </location>
</feature>
<feature type="repeat" description="TPR" evidence="3">
    <location>
        <begin position="263"/>
        <end position="296"/>
    </location>
</feature>
<dbReference type="Pfam" id="PF13181">
    <property type="entry name" value="TPR_8"/>
    <property type="match status" value="4"/>
</dbReference>
<dbReference type="AlphaFoldDB" id="B3RUB2"/>
<feature type="repeat" description="TPR" evidence="3">
    <location>
        <begin position="194"/>
        <end position="227"/>
    </location>
</feature>
<feature type="repeat" description="TPR" evidence="3">
    <location>
        <begin position="538"/>
        <end position="571"/>
    </location>
</feature>
<dbReference type="GeneID" id="6752549"/>
<evidence type="ECO:0000313" key="4">
    <source>
        <dbReference type="EMBL" id="EDV25303.1"/>
    </source>
</evidence>
<dbReference type="Gene3D" id="1.25.40.10">
    <property type="entry name" value="Tetratricopeptide repeat domain"/>
    <property type="match status" value="9"/>
</dbReference>
<dbReference type="InterPro" id="IPR050498">
    <property type="entry name" value="Ycf3"/>
</dbReference>
<dbReference type="SUPFAM" id="SSF48452">
    <property type="entry name" value="TPR-like"/>
    <property type="match status" value="3"/>
</dbReference>
<dbReference type="Proteomes" id="UP000009022">
    <property type="component" value="Unassembled WGS sequence"/>
</dbReference>
<gene>
    <name evidence="4" type="ORF">TRIADDRAFT_24608</name>
</gene>
<evidence type="ECO:0000256" key="3">
    <source>
        <dbReference type="PROSITE-ProRule" id="PRU00339"/>
    </source>
</evidence>
<dbReference type="InParanoid" id="B3RUB2"/>
<accession>B3RUB2</accession>
<evidence type="ECO:0000313" key="5">
    <source>
        <dbReference type="Proteomes" id="UP000009022"/>
    </source>
</evidence>
<dbReference type="CTD" id="6752549"/>
<feature type="repeat" description="TPR" evidence="3">
    <location>
        <begin position="160"/>
        <end position="193"/>
    </location>
</feature>
<dbReference type="EMBL" id="DS985244">
    <property type="protein sequence ID" value="EDV25303.1"/>
    <property type="molecule type" value="Genomic_DNA"/>
</dbReference>
<dbReference type="InterPro" id="IPR019734">
    <property type="entry name" value="TPR_rpt"/>
</dbReference>
<dbReference type="InterPro" id="IPR013105">
    <property type="entry name" value="TPR_2"/>
</dbReference>
<dbReference type="SMART" id="SM00028">
    <property type="entry name" value="TPR"/>
    <property type="match status" value="20"/>
</dbReference>
<dbReference type="KEGG" id="tad:TRIADDRAFT_24608"/>
<protein>
    <submittedName>
        <fullName evidence="4">Uncharacterized protein</fullName>
    </submittedName>
</protein>
<dbReference type="Pfam" id="PF13432">
    <property type="entry name" value="TPR_16"/>
    <property type="match status" value="1"/>
</dbReference>
<dbReference type="OrthoDB" id="1658288at2759"/>
<dbReference type="PANTHER" id="PTHR44858">
    <property type="entry name" value="TETRATRICOPEPTIDE REPEAT PROTEIN 6"/>
    <property type="match status" value="1"/>
</dbReference>
<feature type="repeat" description="TPR" evidence="3">
    <location>
        <begin position="676"/>
        <end position="709"/>
    </location>
</feature>
<dbReference type="Pfam" id="PF13431">
    <property type="entry name" value="TPR_17"/>
    <property type="match status" value="1"/>
</dbReference>
<dbReference type="Pfam" id="PF07719">
    <property type="entry name" value="TPR_2"/>
    <property type="match status" value="1"/>
</dbReference>
<dbReference type="STRING" id="10228.B3RUB2"/>
<evidence type="ECO:0000256" key="2">
    <source>
        <dbReference type="ARBA" id="ARBA00022803"/>
    </source>
</evidence>
<dbReference type="PROSITE" id="PS50005">
    <property type="entry name" value="TPR"/>
    <property type="match status" value="9"/>
</dbReference>
<dbReference type="PhylomeDB" id="B3RUB2"/>
<dbReference type="RefSeq" id="XP_002111336.1">
    <property type="nucleotide sequence ID" value="XM_002111300.1"/>
</dbReference>
<name>B3RUB2_TRIAD</name>
<keyword evidence="5" id="KW-1185">Reference proteome</keyword>
<dbReference type="eggNOG" id="KOG1124">
    <property type="taxonomic scope" value="Eukaryota"/>
</dbReference>
<feature type="repeat" description="TPR" evidence="3">
    <location>
        <begin position="710"/>
        <end position="743"/>
    </location>
</feature>
<dbReference type="HOGENOM" id="CLU_001369_0_0_1"/>
<evidence type="ECO:0000256" key="1">
    <source>
        <dbReference type="ARBA" id="ARBA00022737"/>
    </source>
</evidence>
<reference evidence="4 5" key="1">
    <citation type="journal article" date="2008" name="Nature">
        <title>The Trichoplax genome and the nature of placozoans.</title>
        <authorList>
            <person name="Srivastava M."/>
            <person name="Begovic E."/>
            <person name="Chapman J."/>
            <person name="Putnam N.H."/>
            <person name="Hellsten U."/>
            <person name="Kawashima T."/>
            <person name="Kuo A."/>
            <person name="Mitros T."/>
            <person name="Salamov A."/>
            <person name="Carpenter M.L."/>
            <person name="Signorovitch A.Y."/>
            <person name="Moreno M.A."/>
            <person name="Kamm K."/>
            <person name="Grimwood J."/>
            <person name="Schmutz J."/>
            <person name="Shapiro H."/>
            <person name="Grigoriev I.V."/>
            <person name="Buss L.W."/>
            <person name="Schierwater B."/>
            <person name="Dellaporta S.L."/>
            <person name="Rokhsar D.S."/>
        </authorList>
    </citation>
    <scope>NUCLEOTIDE SEQUENCE [LARGE SCALE GENOMIC DNA]</scope>
    <source>
        <strain evidence="4 5">Grell-BS-1999</strain>
    </source>
</reference>
<dbReference type="PANTHER" id="PTHR44858:SF1">
    <property type="entry name" value="UDP-N-ACETYLGLUCOSAMINE--PEPTIDE N-ACETYLGLUCOSAMINYLTRANSFERASE SPINDLY-RELATED"/>
    <property type="match status" value="1"/>
</dbReference>
<feature type="non-terminal residue" evidence="4">
    <location>
        <position position="1"/>
    </location>
</feature>
<organism evidence="4 5">
    <name type="scientific">Trichoplax adhaerens</name>
    <name type="common">Trichoplax reptans</name>
    <dbReference type="NCBI Taxonomy" id="10228"/>
    <lineage>
        <taxon>Eukaryota</taxon>
        <taxon>Metazoa</taxon>
        <taxon>Placozoa</taxon>
        <taxon>Uniplacotomia</taxon>
        <taxon>Trichoplacea</taxon>
        <taxon>Trichoplacidae</taxon>
        <taxon>Trichoplax</taxon>
    </lineage>
</organism>
<feature type="repeat" description="TPR" evidence="3">
    <location>
        <begin position="92"/>
        <end position="125"/>
    </location>
</feature>
<keyword evidence="1" id="KW-0677">Repeat</keyword>